<dbReference type="InterPro" id="IPR029058">
    <property type="entry name" value="AB_hydrolase_fold"/>
</dbReference>
<evidence type="ECO:0000256" key="4">
    <source>
        <dbReference type="ARBA" id="ARBA00023157"/>
    </source>
</evidence>
<dbReference type="InterPro" id="IPR019819">
    <property type="entry name" value="Carboxylesterase_B_CS"/>
</dbReference>
<dbReference type="InterPro" id="IPR002018">
    <property type="entry name" value="CarbesteraseB"/>
</dbReference>
<evidence type="ECO:0000259" key="7">
    <source>
        <dbReference type="Pfam" id="PF00135"/>
    </source>
</evidence>
<keyword evidence="6" id="KW-0732">Signal</keyword>
<dbReference type="PANTHER" id="PTHR11559">
    <property type="entry name" value="CARBOXYLESTERASE"/>
    <property type="match status" value="1"/>
</dbReference>
<dbReference type="InterPro" id="IPR019826">
    <property type="entry name" value="Carboxylesterase_B_AS"/>
</dbReference>
<dbReference type="Proteomes" id="UP001107558">
    <property type="component" value="Chromosome 4"/>
</dbReference>
<comment type="caution">
    <text evidence="8">The sequence shown here is derived from an EMBL/GenBank/DDBJ whole genome shotgun (WGS) entry which is preliminary data.</text>
</comment>
<reference evidence="8" key="1">
    <citation type="submission" date="2021-03" db="EMBL/GenBank/DDBJ databases">
        <title>Chromosome level genome of the anhydrobiotic midge Polypedilum vanderplanki.</title>
        <authorList>
            <person name="Yoshida Y."/>
            <person name="Kikawada T."/>
            <person name="Gusev O."/>
        </authorList>
    </citation>
    <scope>NUCLEOTIDE SEQUENCE</scope>
    <source>
        <strain evidence="8">NIAS01</strain>
        <tissue evidence="8">Whole body or cell culture</tissue>
    </source>
</reference>
<keyword evidence="4" id="KW-1015">Disulfide bond</keyword>
<dbReference type="AlphaFoldDB" id="A0A9J6BG25"/>
<name>A0A9J6BG25_POLVA</name>
<evidence type="ECO:0000256" key="1">
    <source>
        <dbReference type="ARBA" id="ARBA00005964"/>
    </source>
</evidence>
<dbReference type="EMBL" id="JADBJN010000004">
    <property type="protein sequence ID" value="KAG5668733.1"/>
    <property type="molecule type" value="Genomic_DNA"/>
</dbReference>
<keyword evidence="2" id="KW-0719">Serine esterase</keyword>
<keyword evidence="9" id="KW-1185">Reference proteome</keyword>
<dbReference type="PROSITE" id="PS00122">
    <property type="entry name" value="CARBOXYLESTERASE_B_1"/>
    <property type="match status" value="1"/>
</dbReference>
<feature type="signal peptide" evidence="6">
    <location>
        <begin position="1"/>
        <end position="20"/>
    </location>
</feature>
<evidence type="ECO:0000256" key="3">
    <source>
        <dbReference type="ARBA" id="ARBA00022801"/>
    </source>
</evidence>
<dbReference type="SUPFAM" id="SSF53474">
    <property type="entry name" value="alpha/beta-Hydrolases"/>
    <property type="match status" value="1"/>
</dbReference>
<proteinExistence type="inferred from homology"/>
<sequence length="589" mass="67429">MNFLAFFLFLFICLLNYSNARTSESLKVRIDDGRIVGRWMTSLSGRDIRAFMGIPYAAPPIGDLRFKVPQKVKPWGKLNLLAHNEPPMCTQTNIFGDLTARIVTGQEDCLYLNVYTPEISDDKKAKKWPVLVWLHGGGWVVGHSGYTQYGPEYLLEHDIVLVTGNYRLGPLGFLSTEDEHASGNFGFKDQLAMLEWVQMNIEKFGGDPNSVTIFGESAGGAAVNYHMFSSMSRGLFHRAISQSGTLLTPWAGPSAKGQAKMNAIRLADKMNCSISGTTMKEIVTCLRGVPAENITLAIYDFFEWDNDPIITFQPVVEESELEEEPFIMDLRYKKFSLDIPWMVGITSEEGLFKSASIFNSQEKTNDLIKNWEKILPATLFYEHLHEDEILELNVKIYDFYFKEEFLGNSKGNLTNMWTDGLLGGMFDNLAYRLRNNNRDNTFVYLFTHKGAASYSELFKGGREKFYGTCHADDLIYLFPMQKYNLALANSKPTEEDKKLIQIMTKMWVNFASTGTPTPEWTKDSEFPFWTPASKFPLDYMQIGNENGLSKKLLQMKKNLYPERVRFWTELREKFALHNWKLETTEKDEL</sequence>
<evidence type="ECO:0000256" key="2">
    <source>
        <dbReference type="ARBA" id="ARBA00022487"/>
    </source>
</evidence>
<keyword evidence="5" id="KW-0325">Glycoprotein</keyword>
<feature type="chain" id="PRO_5039961691" description="Carboxylic ester hydrolase" evidence="6">
    <location>
        <begin position="21"/>
        <end position="589"/>
    </location>
</feature>
<dbReference type="InterPro" id="IPR050309">
    <property type="entry name" value="Type-B_Carboxylest/Lipase"/>
</dbReference>
<organism evidence="8 9">
    <name type="scientific">Polypedilum vanderplanki</name>
    <name type="common">Sleeping chironomid midge</name>
    <dbReference type="NCBI Taxonomy" id="319348"/>
    <lineage>
        <taxon>Eukaryota</taxon>
        <taxon>Metazoa</taxon>
        <taxon>Ecdysozoa</taxon>
        <taxon>Arthropoda</taxon>
        <taxon>Hexapoda</taxon>
        <taxon>Insecta</taxon>
        <taxon>Pterygota</taxon>
        <taxon>Neoptera</taxon>
        <taxon>Endopterygota</taxon>
        <taxon>Diptera</taxon>
        <taxon>Nematocera</taxon>
        <taxon>Chironomoidea</taxon>
        <taxon>Chironomidae</taxon>
        <taxon>Chironominae</taxon>
        <taxon>Polypedilum</taxon>
        <taxon>Polypedilum</taxon>
    </lineage>
</organism>
<dbReference type="OrthoDB" id="19653at2759"/>
<protein>
    <recommendedName>
        <fullName evidence="6">Carboxylic ester hydrolase</fullName>
        <ecNumber evidence="6">3.1.1.-</ecNumber>
    </recommendedName>
</protein>
<keyword evidence="3 6" id="KW-0378">Hydrolase</keyword>
<dbReference type="GO" id="GO:0052689">
    <property type="term" value="F:carboxylic ester hydrolase activity"/>
    <property type="evidence" value="ECO:0007669"/>
    <property type="project" value="UniProtKB-KW"/>
</dbReference>
<dbReference type="Pfam" id="PF00135">
    <property type="entry name" value="COesterase"/>
    <property type="match status" value="1"/>
</dbReference>
<feature type="domain" description="Carboxylesterase type B" evidence="7">
    <location>
        <begin position="26"/>
        <end position="567"/>
    </location>
</feature>
<gene>
    <name evidence="8" type="ORF">PVAND_016660</name>
</gene>
<dbReference type="Gene3D" id="3.40.50.1820">
    <property type="entry name" value="alpha/beta hydrolase"/>
    <property type="match status" value="1"/>
</dbReference>
<comment type="similarity">
    <text evidence="1 6">Belongs to the type-B carboxylesterase/lipase family.</text>
</comment>
<accession>A0A9J6BG25</accession>
<evidence type="ECO:0000313" key="8">
    <source>
        <dbReference type="EMBL" id="KAG5668733.1"/>
    </source>
</evidence>
<evidence type="ECO:0000313" key="9">
    <source>
        <dbReference type="Proteomes" id="UP001107558"/>
    </source>
</evidence>
<evidence type="ECO:0000256" key="5">
    <source>
        <dbReference type="ARBA" id="ARBA00023180"/>
    </source>
</evidence>
<dbReference type="PROSITE" id="PS00941">
    <property type="entry name" value="CARBOXYLESTERASE_B_2"/>
    <property type="match status" value="1"/>
</dbReference>
<dbReference type="EC" id="3.1.1.-" evidence="6"/>
<evidence type="ECO:0000256" key="6">
    <source>
        <dbReference type="RuleBase" id="RU361235"/>
    </source>
</evidence>